<accession>A0AAD7KIH8</accession>
<feature type="signal peptide" evidence="1">
    <location>
        <begin position="1"/>
        <end position="30"/>
    </location>
</feature>
<sequence>MPSIARAILLAVHAASFLALTGLSPATTNALASPLASPAFPPNSPSSLLAARVVTKHTDADLVARAPATTPAAAARNQTASDHVKSIGNLSVKMKGNAANMKRYAAQAKSKRTRDASDLAFQQLCTTEMTRYHDNFEDFRGILVLVPDDAGLLCYDRTDDLETYLKDIVNAHKEVVAATVAIVDGIPVLGPILAPLMEQIKCLVDEVLDIVENYLDCLLAIVGPIIQALGLGPVAKSLTDLLCSLGLCLGTLLTGVL</sequence>
<protein>
    <submittedName>
        <fullName evidence="2">Uncharacterized protein</fullName>
    </submittedName>
</protein>
<comment type="caution">
    <text evidence="2">The sequence shown here is derived from an EMBL/GenBank/DDBJ whole genome shotgun (WGS) entry which is preliminary data.</text>
</comment>
<name>A0AAD7KIH8_9AGAR</name>
<reference evidence="2" key="1">
    <citation type="submission" date="2023-03" db="EMBL/GenBank/DDBJ databases">
        <title>Massive genome expansion in bonnet fungi (Mycena s.s.) driven by repeated elements and novel gene families across ecological guilds.</title>
        <authorList>
            <consortium name="Lawrence Berkeley National Laboratory"/>
            <person name="Harder C.B."/>
            <person name="Miyauchi S."/>
            <person name="Viragh M."/>
            <person name="Kuo A."/>
            <person name="Thoen E."/>
            <person name="Andreopoulos B."/>
            <person name="Lu D."/>
            <person name="Skrede I."/>
            <person name="Drula E."/>
            <person name="Henrissat B."/>
            <person name="Morin E."/>
            <person name="Kohler A."/>
            <person name="Barry K."/>
            <person name="LaButti K."/>
            <person name="Morin E."/>
            <person name="Salamov A."/>
            <person name="Lipzen A."/>
            <person name="Mereny Z."/>
            <person name="Hegedus B."/>
            <person name="Baldrian P."/>
            <person name="Stursova M."/>
            <person name="Weitz H."/>
            <person name="Taylor A."/>
            <person name="Grigoriev I.V."/>
            <person name="Nagy L.G."/>
            <person name="Martin F."/>
            <person name="Kauserud H."/>
        </authorList>
    </citation>
    <scope>NUCLEOTIDE SEQUENCE</scope>
    <source>
        <strain evidence="2">CBHHK182m</strain>
    </source>
</reference>
<evidence type="ECO:0000256" key="1">
    <source>
        <dbReference type="SAM" id="SignalP"/>
    </source>
</evidence>
<feature type="chain" id="PRO_5042077357" evidence="1">
    <location>
        <begin position="31"/>
        <end position="257"/>
    </location>
</feature>
<dbReference type="Proteomes" id="UP001215598">
    <property type="component" value="Unassembled WGS sequence"/>
</dbReference>
<proteinExistence type="predicted"/>
<evidence type="ECO:0000313" key="3">
    <source>
        <dbReference type="Proteomes" id="UP001215598"/>
    </source>
</evidence>
<evidence type="ECO:0000313" key="2">
    <source>
        <dbReference type="EMBL" id="KAJ7786324.1"/>
    </source>
</evidence>
<dbReference type="AlphaFoldDB" id="A0AAD7KIH8"/>
<keyword evidence="1" id="KW-0732">Signal</keyword>
<dbReference type="EMBL" id="JARKIB010000001">
    <property type="protein sequence ID" value="KAJ7786324.1"/>
    <property type="molecule type" value="Genomic_DNA"/>
</dbReference>
<gene>
    <name evidence="2" type="ORF">B0H16DRAFT_27390</name>
</gene>
<organism evidence="2 3">
    <name type="scientific">Mycena metata</name>
    <dbReference type="NCBI Taxonomy" id="1033252"/>
    <lineage>
        <taxon>Eukaryota</taxon>
        <taxon>Fungi</taxon>
        <taxon>Dikarya</taxon>
        <taxon>Basidiomycota</taxon>
        <taxon>Agaricomycotina</taxon>
        <taxon>Agaricomycetes</taxon>
        <taxon>Agaricomycetidae</taxon>
        <taxon>Agaricales</taxon>
        <taxon>Marasmiineae</taxon>
        <taxon>Mycenaceae</taxon>
        <taxon>Mycena</taxon>
    </lineage>
</organism>
<keyword evidence="3" id="KW-1185">Reference proteome</keyword>